<dbReference type="GO" id="GO:0019856">
    <property type="term" value="P:pyrimidine nucleobase biosynthetic process"/>
    <property type="evidence" value="ECO:0007669"/>
    <property type="project" value="TreeGrafter"/>
</dbReference>
<dbReference type="EMBL" id="DRHL01000100">
    <property type="protein sequence ID" value="HEB13688.1"/>
    <property type="molecule type" value="Genomic_DNA"/>
</dbReference>
<keyword evidence="3" id="KW-0328">Glycosyltransferase</keyword>
<protein>
    <recommendedName>
        <fullName evidence="2">orotate phosphoribosyltransferase</fullName>
        <ecNumber evidence="2">2.4.2.10</ecNumber>
    </recommendedName>
</protein>
<sequence length="199" mass="21459">TTQNLTGEVTMGSLDRLAEIANKHGRPPGEHGLSAGGTSNTYFDGKHVIGFSEVLKITVDTLLNILPQYYIVGIGGPAVGAILVVGATADRYGQGGCSIDTFYIRSEEKLHGTKQRLEGYLPENGKVALFDDTITTGNSLLKTIEFVEDRGCEVVIVTALLDRQEGGLERIRDAGYDALALLKMEPDGNIIPVDIWNRP</sequence>
<proteinExistence type="inferred from homology"/>
<evidence type="ECO:0000256" key="1">
    <source>
        <dbReference type="ARBA" id="ARBA00004889"/>
    </source>
</evidence>
<dbReference type="Pfam" id="PF00156">
    <property type="entry name" value="Pribosyltran"/>
    <property type="match status" value="1"/>
</dbReference>
<dbReference type="PANTHER" id="PTHR19278">
    <property type="entry name" value="OROTATE PHOSPHORIBOSYLTRANSFERASE"/>
    <property type="match status" value="1"/>
</dbReference>
<dbReference type="AlphaFoldDB" id="A0A7C1NQ33"/>
<dbReference type="Gene3D" id="3.40.50.2020">
    <property type="match status" value="1"/>
</dbReference>
<comment type="caution">
    <text evidence="7">The sequence shown here is derived from an EMBL/GenBank/DDBJ whole genome shotgun (WGS) entry which is preliminary data.</text>
</comment>
<dbReference type="CDD" id="cd06223">
    <property type="entry name" value="PRTases_typeI"/>
    <property type="match status" value="1"/>
</dbReference>
<keyword evidence="4" id="KW-0808">Transferase</keyword>
<name>A0A7C1NQ33_UNCC3</name>
<dbReference type="Proteomes" id="UP000885695">
    <property type="component" value="Unassembled WGS sequence"/>
</dbReference>
<feature type="domain" description="Phosphoribosyltransferase" evidence="6">
    <location>
        <begin position="76"/>
        <end position="170"/>
    </location>
</feature>
<evidence type="ECO:0000313" key="7">
    <source>
        <dbReference type="EMBL" id="HEB13688.1"/>
    </source>
</evidence>
<comment type="pathway">
    <text evidence="1">Pyrimidine metabolism; UMP biosynthesis via de novo pathway; UMP from orotate: step 1/2.</text>
</comment>
<dbReference type="PANTHER" id="PTHR19278:SF9">
    <property type="entry name" value="URIDINE 5'-MONOPHOSPHATE SYNTHASE"/>
    <property type="match status" value="1"/>
</dbReference>
<dbReference type="InterPro" id="IPR000836">
    <property type="entry name" value="PRTase_dom"/>
</dbReference>
<dbReference type="InterPro" id="IPR029057">
    <property type="entry name" value="PRTase-like"/>
</dbReference>
<evidence type="ECO:0000256" key="2">
    <source>
        <dbReference type="ARBA" id="ARBA00011971"/>
    </source>
</evidence>
<dbReference type="UniPathway" id="UPA00070">
    <property type="reaction ID" value="UER00119"/>
</dbReference>
<gene>
    <name evidence="7" type="ORF">ENI13_01770</name>
</gene>
<organism evidence="7">
    <name type="scientific">candidate division CPR3 bacterium</name>
    <dbReference type="NCBI Taxonomy" id="2268181"/>
    <lineage>
        <taxon>Bacteria</taxon>
        <taxon>Bacteria division CPR3</taxon>
    </lineage>
</organism>
<reference evidence="7" key="1">
    <citation type="journal article" date="2020" name="mSystems">
        <title>Genome- and Community-Level Interaction Insights into Carbon Utilization and Element Cycling Functions of Hydrothermarchaeota in Hydrothermal Sediment.</title>
        <authorList>
            <person name="Zhou Z."/>
            <person name="Liu Y."/>
            <person name="Xu W."/>
            <person name="Pan J."/>
            <person name="Luo Z.H."/>
            <person name="Li M."/>
        </authorList>
    </citation>
    <scope>NUCLEOTIDE SEQUENCE [LARGE SCALE GENOMIC DNA]</scope>
    <source>
        <strain evidence="7">HyVt-369</strain>
    </source>
</reference>
<dbReference type="HAMAP" id="MF_01208">
    <property type="entry name" value="PyrE"/>
    <property type="match status" value="1"/>
</dbReference>
<dbReference type="InterPro" id="IPR023031">
    <property type="entry name" value="OPRT"/>
</dbReference>
<dbReference type="EC" id="2.4.2.10" evidence="2"/>
<evidence type="ECO:0000256" key="5">
    <source>
        <dbReference type="ARBA" id="ARBA00022975"/>
    </source>
</evidence>
<evidence type="ECO:0000256" key="4">
    <source>
        <dbReference type="ARBA" id="ARBA00022679"/>
    </source>
</evidence>
<accession>A0A7C1NQ33</accession>
<keyword evidence="5" id="KW-0665">Pyrimidine biosynthesis</keyword>
<dbReference type="GO" id="GO:0044205">
    <property type="term" value="P:'de novo' UMP biosynthetic process"/>
    <property type="evidence" value="ECO:0007669"/>
    <property type="project" value="UniProtKB-UniPathway"/>
</dbReference>
<dbReference type="GO" id="GO:0004588">
    <property type="term" value="F:orotate phosphoribosyltransferase activity"/>
    <property type="evidence" value="ECO:0007669"/>
    <property type="project" value="UniProtKB-EC"/>
</dbReference>
<evidence type="ECO:0000256" key="3">
    <source>
        <dbReference type="ARBA" id="ARBA00022676"/>
    </source>
</evidence>
<feature type="non-terminal residue" evidence="7">
    <location>
        <position position="1"/>
    </location>
</feature>
<dbReference type="SUPFAM" id="SSF53271">
    <property type="entry name" value="PRTase-like"/>
    <property type="match status" value="1"/>
</dbReference>
<evidence type="ECO:0000259" key="6">
    <source>
        <dbReference type="Pfam" id="PF00156"/>
    </source>
</evidence>